<dbReference type="PROSITE" id="PS51257">
    <property type="entry name" value="PROKAR_LIPOPROTEIN"/>
    <property type="match status" value="1"/>
</dbReference>
<evidence type="ECO:0000256" key="1">
    <source>
        <dbReference type="SAM" id="MobiDB-lite"/>
    </source>
</evidence>
<gene>
    <name evidence="2" type="ORF">DF3PB_810004</name>
</gene>
<reference evidence="2" key="1">
    <citation type="submission" date="2018-07" db="EMBL/GenBank/DDBJ databases">
        <authorList>
            <person name="Quirk P.G."/>
            <person name="Krulwich T.A."/>
        </authorList>
    </citation>
    <scope>NUCLEOTIDE SEQUENCE</scope>
</reference>
<proteinExistence type="predicted"/>
<protein>
    <submittedName>
        <fullName evidence="2">Uncharacterized protein</fullName>
    </submittedName>
</protein>
<dbReference type="AlphaFoldDB" id="A0A380TJP3"/>
<sequence length="111" mass="11688">MLMRIGMTVGALVAVSLVVGCQKTVDPRTGEGNIQLSVPMTQRHGDRLEQRWEECVRFRSVSACERRLPGARPARRSAPAAPEAADSEGAPAAASPPAEQAPAEQAPAASQ</sequence>
<accession>A0A380TJP3</accession>
<feature type="region of interest" description="Disordered" evidence="1">
    <location>
        <begin position="66"/>
        <end position="111"/>
    </location>
</feature>
<feature type="compositionally biased region" description="Low complexity" evidence="1">
    <location>
        <begin position="70"/>
        <end position="111"/>
    </location>
</feature>
<dbReference type="EMBL" id="UIDG01000636">
    <property type="protein sequence ID" value="SUS08692.1"/>
    <property type="molecule type" value="Genomic_DNA"/>
</dbReference>
<organism evidence="2">
    <name type="scientific">metagenome</name>
    <dbReference type="NCBI Taxonomy" id="256318"/>
    <lineage>
        <taxon>unclassified sequences</taxon>
        <taxon>metagenomes</taxon>
    </lineage>
</organism>
<evidence type="ECO:0000313" key="2">
    <source>
        <dbReference type="EMBL" id="SUS08692.1"/>
    </source>
</evidence>
<name>A0A380TJP3_9ZZZZ</name>